<evidence type="ECO:0000256" key="7">
    <source>
        <dbReference type="SAM" id="SignalP"/>
    </source>
</evidence>
<proteinExistence type="evidence at transcript level"/>
<accession>A0A2H4ZB58</accession>
<reference evidence="8" key="1">
    <citation type="journal article" date="2017" name="Sci. Rep.">
        <title>Antennal transcriptome analysis and expression profiles of olfactory genes in Anoplophora chinensis.</title>
        <authorList>
            <person name="Wang J."/>
            <person name="Hu P."/>
            <person name="Gao P."/>
            <person name="Tao J."/>
            <person name="Luo Y."/>
        </authorList>
    </citation>
    <scope>NUCLEOTIDE SEQUENCE</scope>
</reference>
<dbReference type="PANTHER" id="PTHR11857">
    <property type="entry name" value="ODORANT BINDING PROTEIN-RELATED"/>
    <property type="match status" value="1"/>
</dbReference>
<name>A0A2H4ZB58_ANOCN</name>
<dbReference type="PANTHER" id="PTHR11857:SF43">
    <property type="entry name" value="GEO07291P1-RELATED"/>
    <property type="match status" value="1"/>
</dbReference>
<dbReference type="CDD" id="cd23992">
    <property type="entry name" value="PBP_GOBP"/>
    <property type="match status" value="1"/>
</dbReference>
<dbReference type="GO" id="GO:0005549">
    <property type="term" value="F:odorant binding"/>
    <property type="evidence" value="ECO:0007669"/>
    <property type="project" value="InterPro"/>
</dbReference>
<sequence length="137" mass="15963">MLSRSIIFFFCLITLAYSKLQLPPDLQEYANELHDLCIKRTGITEDDHIAYDIANNPHDEKLQCYIKCLLMEANWMDKDGVIQYDWIEENIHEGVKDIVLAALRKCKNINEGANLCEKSSHFNACMYDADKENWFLV</sequence>
<evidence type="ECO:0000256" key="2">
    <source>
        <dbReference type="ARBA" id="ARBA00008098"/>
    </source>
</evidence>
<dbReference type="AlphaFoldDB" id="A0A2H4ZB58"/>
<evidence type="ECO:0000313" key="8">
    <source>
        <dbReference type="EMBL" id="AUF72991.1"/>
    </source>
</evidence>
<organism evidence="8">
    <name type="scientific">Anoplophora chinensis</name>
    <name type="common">Citrus longhorn beetle</name>
    <dbReference type="NCBI Taxonomy" id="217632"/>
    <lineage>
        <taxon>Eukaryota</taxon>
        <taxon>Metazoa</taxon>
        <taxon>Ecdysozoa</taxon>
        <taxon>Arthropoda</taxon>
        <taxon>Hexapoda</taxon>
        <taxon>Insecta</taxon>
        <taxon>Pterygota</taxon>
        <taxon>Neoptera</taxon>
        <taxon>Endopterygota</taxon>
        <taxon>Coleoptera</taxon>
        <taxon>Polyphaga</taxon>
        <taxon>Cucujiformia</taxon>
        <taxon>Chrysomeloidea</taxon>
        <taxon>Cerambycidae</taxon>
        <taxon>Lamiinae</taxon>
        <taxon>Lamiini</taxon>
        <taxon>Anoplophora</taxon>
    </lineage>
</organism>
<dbReference type="EMBL" id="MF975415">
    <property type="protein sequence ID" value="AUF72991.1"/>
    <property type="molecule type" value="mRNA"/>
</dbReference>
<protein>
    <submittedName>
        <fullName evidence="8">Odorant-binding protein</fullName>
    </submittedName>
</protein>
<dbReference type="FunFam" id="1.10.238.20:FF:000001">
    <property type="entry name" value="General odorant-binding protein lush"/>
    <property type="match status" value="1"/>
</dbReference>
<evidence type="ECO:0000256" key="4">
    <source>
        <dbReference type="ARBA" id="ARBA00022729"/>
    </source>
</evidence>
<feature type="signal peptide" evidence="7">
    <location>
        <begin position="1"/>
        <end position="18"/>
    </location>
</feature>
<evidence type="ECO:0000256" key="3">
    <source>
        <dbReference type="ARBA" id="ARBA00022525"/>
    </source>
</evidence>
<keyword evidence="4 7" id="KW-0732">Signal</keyword>
<dbReference type="InterPro" id="IPR036728">
    <property type="entry name" value="PBP_GOBP_sf"/>
</dbReference>
<evidence type="ECO:0000256" key="1">
    <source>
        <dbReference type="ARBA" id="ARBA00004613"/>
    </source>
</evidence>
<dbReference type="Gene3D" id="1.10.238.20">
    <property type="entry name" value="Pheromone/general odorant binding protein domain"/>
    <property type="match status" value="1"/>
</dbReference>
<keyword evidence="3" id="KW-0964">Secreted</keyword>
<comment type="similarity">
    <text evidence="2">Belongs to the PBP/GOBP family.</text>
</comment>
<dbReference type="InterPro" id="IPR006170">
    <property type="entry name" value="PBP/GOBP"/>
</dbReference>
<dbReference type="GO" id="GO:0007608">
    <property type="term" value="P:sensory perception of smell"/>
    <property type="evidence" value="ECO:0007669"/>
    <property type="project" value="TreeGrafter"/>
</dbReference>
<evidence type="ECO:0000256" key="5">
    <source>
        <dbReference type="ARBA" id="ARBA00023180"/>
    </source>
</evidence>
<comment type="subcellular location">
    <subcellularLocation>
        <location evidence="1">Secreted</location>
    </subcellularLocation>
</comment>
<comment type="function">
    <text evidence="6">May be a carrier protein for lipids.</text>
</comment>
<dbReference type="GO" id="GO:0005615">
    <property type="term" value="C:extracellular space"/>
    <property type="evidence" value="ECO:0007669"/>
    <property type="project" value="TreeGrafter"/>
</dbReference>
<dbReference type="SUPFAM" id="SSF47565">
    <property type="entry name" value="Insect pheromone/odorant-binding proteins"/>
    <property type="match status" value="1"/>
</dbReference>
<feature type="chain" id="PRO_5014124603" evidence="7">
    <location>
        <begin position="19"/>
        <end position="137"/>
    </location>
</feature>
<dbReference type="Pfam" id="PF01395">
    <property type="entry name" value="PBP_GOBP"/>
    <property type="match status" value="1"/>
</dbReference>
<dbReference type="SMART" id="SM00708">
    <property type="entry name" value="PhBP"/>
    <property type="match status" value="1"/>
</dbReference>
<keyword evidence="5" id="KW-0325">Glycoprotein</keyword>
<evidence type="ECO:0000256" key="6">
    <source>
        <dbReference type="ARBA" id="ARBA00056866"/>
    </source>
</evidence>